<feature type="chain" id="PRO_5042821619" evidence="2">
    <location>
        <begin position="24"/>
        <end position="139"/>
    </location>
</feature>
<keyword evidence="2" id="KW-0732">Signal</keyword>
<evidence type="ECO:0000313" key="4">
    <source>
        <dbReference type="Proteomes" id="UP001417504"/>
    </source>
</evidence>
<evidence type="ECO:0000313" key="3">
    <source>
        <dbReference type="EMBL" id="KAK9091177.1"/>
    </source>
</evidence>
<dbReference type="AlphaFoldDB" id="A0AAP0EGG9"/>
<feature type="compositionally biased region" description="Low complexity" evidence="1">
    <location>
        <begin position="69"/>
        <end position="83"/>
    </location>
</feature>
<reference evidence="3 4" key="1">
    <citation type="submission" date="2024-01" db="EMBL/GenBank/DDBJ databases">
        <title>Genome assemblies of Stephania.</title>
        <authorList>
            <person name="Yang L."/>
        </authorList>
    </citation>
    <scope>NUCLEOTIDE SEQUENCE [LARGE SCALE GENOMIC DNA]</scope>
    <source>
        <strain evidence="3">QJT</strain>
        <tissue evidence="3">Leaf</tissue>
    </source>
</reference>
<proteinExistence type="predicted"/>
<organism evidence="3 4">
    <name type="scientific">Stephania japonica</name>
    <dbReference type="NCBI Taxonomy" id="461633"/>
    <lineage>
        <taxon>Eukaryota</taxon>
        <taxon>Viridiplantae</taxon>
        <taxon>Streptophyta</taxon>
        <taxon>Embryophyta</taxon>
        <taxon>Tracheophyta</taxon>
        <taxon>Spermatophyta</taxon>
        <taxon>Magnoliopsida</taxon>
        <taxon>Ranunculales</taxon>
        <taxon>Menispermaceae</taxon>
        <taxon>Menispermoideae</taxon>
        <taxon>Cissampelideae</taxon>
        <taxon>Stephania</taxon>
    </lineage>
</organism>
<dbReference type="Proteomes" id="UP001417504">
    <property type="component" value="Unassembled WGS sequence"/>
</dbReference>
<keyword evidence="4" id="KW-1185">Reference proteome</keyword>
<feature type="compositionally biased region" description="Low complexity" evidence="1">
    <location>
        <begin position="47"/>
        <end position="58"/>
    </location>
</feature>
<feature type="region of interest" description="Disordered" evidence="1">
    <location>
        <begin position="40"/>
        <end position="103"/>
    </location>
</feature>
<evidence type="ECO:0000256" key="1">
    <source>
        <dbReference type="SAM" id="MobiDB-lite"/>
    </source>
</evidence>
<dbReference type="EMBL" id="JBBNAE010000010">
    <property type="protein sequence ID" value="KAK9091177.1"/>
    <property type="molecule type" value="Genomic_DNA"/>
</dbReference>
<evidence type="ECO:0000256" key="2">
    <source>
        <dbReference type="SAM" id="SignalP"/>
    </source>
</evidence>
<sequence>MTSLIRLALDSVLAWIDLQAGMAKMEATEKMANDSVDYLTGRGLGTGTTTTTTNTTTLSAPTAPSQHDSTPTESMPTPSSIEPSVRKNAPCPPQVLANHLRGSPPRQHMLVARKIKKKGSSEKHVVCLVHLVLFNLFGI</sequence>
<name>A0AAP0EGG9_9MAGN</name>
<feature type="compositionally biased region" description="Polar residues" evidence="1">
    <location>
        <begin position="59"/>
        <end position="68"/>
    </location>
</feature>
<comment type="caution">
    <text evidence="3">The sequence shown here is derived from an EMBL/GenBank/DDBJ whole genome shotgun (WGS) entry which is preliminary data.</text>
</comment>
<feature type="signal peptide" evidence="2">
    <location>
        <begin position="1"/>
        <end position="23"/>
    </location>
</feature>
<gene>
    <name evidence="3" type="ORF">Sjap_024354</name>
</gene>
<protein>
    <submittedName>
        <fullName evidence="3">Uncharacterized protein</fullName>
    </submittedName>
</protein>
<accession>A0AAP0EGG9</accession>